<dbReference type="PANTHER" id="PTHR44757:SF2">
    <property type="entry name" value="BIOFILM ARCHITECTURE MAINTENANCE PROTEIN MBAA"/>
    <property type="match status" value="1"/>
</dbReference>
<dbReference type="PROSITE" id="PS50112">
    <property type="entry name" value="PAS"/>
    <property type="match status" value="1"/>
</dbReference>
<accession>A0A3P3XMF3</accession>
<dbReference type="InterPro" id="IPR000014">
    <property type="entry name" value="PAS"/>
</dbReference>
<dbReference type="PROSITE" id="PS50113">
    <property type="entry name" value="PAC"/>
    <property type="match status" value="1"/>
</dbReference>
<reference evidence="4" key="1">
    <citation type="submission" date="2017-02" db="EMBL/GenBank/DDBJ databases">
        <authorList>
            <person name="Regsiter A."/>
            <person name="William W."/>
        </authorList>
    </citation>
    <scope>NUCLEOTIDE SEQUENCE</scope>
    <source>
        <strain evidence="4">BdmA 4</strain>
    </source>
</reference>
<feature type="transmembrane region" description="Helical" evidence="1">
    <location>
        <begin position="32"/>
        <end position="52"/>
    </location>
</feature>
<dbReference type="InterPro" id="IPR013655">
    <property type="entry name" value="PAS_fold_3"/>
</dbReference>
<feature type="domain" description="PAS" evidence="2">
    <location>
        <begin position="248"/>
        <end position="323"/>
    </location>
</feature>
<sequence>MSHSLNIPCTAQEFRCDKKSPLNTYGDHLTKVSLFLLIILFPMTVFFFSNTLNRVNAFENERIITIARMAATLIDGAKLASLRGDESDLSRPEYVYLKADLVRLHQSDTLISSAFLMRRTEEGKYILLVDSESPDSAHYSPPGKEFARVTEEMASPFVDGTSLVSRPTTDSENMWRTALSPVLDRETGNVVAALGIEYSDDVWNILPLKRPSYTLIGFSILGGLIILAVLFGIQNIRIRSLNRTSQEERRRLRIFLDQLPGMAFRCLSDGRGTMTYVSPGCKALTGYSPEMLIDNRGISFGEIIVPEYRESLHALFDRTAATGKDVHAEFEIVTKDGKRKWVLVYGEIIHGDNNTAEAIEGIILDISEKKRAEAENEYLSNHDAPTGLYNRHYFFETLLNLESEGSIPYPALSGTSTDSALLTMRLATRRATGFWSK</sequence>
<organism evidence="4">
    <name type="scientific">uncultured spirochete</name>
    <dbReference type="NCBI Taxonomy" id="156406"/>
    <lineage>
        <taxon>Bacteria</taxon>
        <taxon>Pseudomonadati</taxon>
        <taxon>Spirochaetota</taxon>
        <taxon>Spirochaetia</taxon>
        <taxon>Spirochaetales</taxon>
        <taxon>environmental samples</taxon>
    </lineage>
</organism>
<dbReference type="Pfam" id="PF08447">
    <property type="entry name" value="PAS_3"/>
    <property type="match status" value="1"/>
</dbReference>
<gene>
    <name evidence="4" type="ORF">SPIRO4BDMA_40017</name>
</gene>
<keyword evidence="1" id="KW-1133">Transmembrane helix</keyword>
<dbReference type="SMART" id="SM00091">
    <property type="entry name" value="PAS"/>
    <property type="match status" value="1"/>
</dbReference>
<dbReference type="SUPFAM" id="SSF55785">
    <property type="entry name" value="PYP-like sensor domain (PAS domain)"/>
    <property type="match status" value="1"/>
</dbReference>
<dbReference type="PANTHER" id="PTHR44757">
    <property type="entry name" value="DIGUANYLATE CYCLASE DGCP"/>
    <property type="match status" value="1"/>
</dbReference>
<keyword evidence="1" id="KW-0812">Transmembrane</keyword>
<protein>
    <recommendedName>
        <fullName evidence="5">PAS domain S-box protein</fullName>
    </recommendedName>
</protein>
<evidence type="ECO:0008006" key="5">
    <source>
        <dbReference type="Google" id="ProtNLM"/>
    </source>
</evidence>
<dbReference type="InterPro" id="IPR001610">
    <property type="entry name" value="PAC"/>
</dbReference>
<dbReference type="InterPro" id="IPR000700">
    <property type="entry name" value="PAS-assoc_C"/>
</dbReference>
<evidence type="ECO:0000313" key="4">
    <source>
        <dbReference type="EMBL" id="SLM17448.1"/>
    </source>
</evidence>
<dbReference type="InterPro" id="IPR035965">
    <property type="entry name" value="PAS-like_dom_sf"/>
</dbReference>
<dbReference type="InterPro" id="IPR052155">
    <property type="entry name" value="Biofilm_reg_signaling"/>
</dbReference>
<evidence type="ECO:0000259" key="2">
    <source>
        <dbReference type="PROSITE" id="PS50112"/>
    </source>
</evidence>
<name>A0A3P3XMF3_9SPIR</name>
<evidence type="ECO:0000256" key="1">
    <source>
        <dbReference type="SAM" id="Phobius"/>
    </source>
</evidence>
<dbReference type="Gene3D" id="3.30.450.20">
    <property type="entry name" value="PAS domain"/>
    <property type="match status" value="1"/>
</dbReference>
<dbReference type="SMART" id="SM00086">
    <property type="entry name" value="PAC"/>
    <property type="match status" value="1"/>
</dbReference>
<keyword evidence="1" id="KW-0472">Membrane</keyword>
<dbReference type="CDD" id="cd00130">
    <property type="entry name" value="PAS"/>
    <property type="match status" value="1"/>
</dbReference>
<dbReference type="AlphaFoldDB" id="A0A3P3XMF3"/>
<feature type="domain" description="PAC" evidence="3">
    <location>
        <begin position="326"/>
        <end position="378"/>
    </location>
</feature>
<evidence type="ECO:0000259" key="3">
    <source>
        <dbReference type="PROSITE" id="PS50113"/>
    </source>
</evidence>
<proteinExistence type="predicted"/>
<dbReference type="NCBIfam" id="TIGR00229">
    <property type="entry name" value="sensory_box"/>
    <property type="match status" value="1"/>
</dbReference>
<dbReference type="EMBL" id="FWDO01000004">
    <property type="protein sequence ID" value="SLM17448.1"/>
    <property type="molecule type" value="Genomic_DNA"/>
</dbReference>
<feature type="transmembrane region" description="Helical" evidence="1">
    <location>
        <begin position="213"/>
        <end position="233"/>
    </location>
</feature>